<name>A0A1M5G822_9FLAO</name>
<keyword evidence="2" id="KW-1185">Reference proteome</keyword>
<protein>
    <submittedName>
        <fullName evidence="1">Uncharacterized protein</fullName>
    </submittedName>
</protein>
<dbReference type="STRING" id="468056.SAMN05443549_1011135"/>
<accession>A0A1M5G822</accession>
<dbReference type="RefSeq" id="WP_073368520.1">
    <property type="nucleotide sequence ID" value="NZ_FQWB01000001.1"/>
</dbReference>
<proteinExistence type="predicted"/>
<sequence length="132" mass="14783">MALNVIQTTQINQTPFVISQSKEVNYPIAPLVSAKLFTSASGLETLKIRATLYIDSADTELPWVEQDPKVIDNSLQLYFDYNYKEETPVSLNVWYIELDFTSPTVGEITSTTSFLKDIDPETSRGTVTVITP</sequence>
<dbReference type="Proteomes" id="UP000184516">
    <property type="component" value="Unassembled WGS sequence"/>
</dbReference>
<organism evidence="1 2">
    <name type="scientific">Flavobacterium fluvii</name>
    <dbReference type="NCBI Taxonomy" id="468056"/>
    <lineage>
        <taxon>Bacteria</taxon>
        <taxon>Pseudomonadati</taxon>
        <taxon>Bacteroidota</taxon>
        <taxon>Flavobacteriia</taxon>
        <taxon>Flavobacteriales</taxon>
        <taxon>Flavobacteriaceae</taxon>
        <taxon>Flavobacterium</taxon>
    </lineage>
</organism>
<dbReference type="EMBL" id="FQWB01000001">
    <property type="protein sequence ID" value="SHF99824.1"/>
    <property type="molecule type" value="Genomic_DNA"/>
</dbReference>
<reference evidence="2" key="1">
    <citation type="submission" date="2016-11" db="EMBL/GenBank/DDBJ databases">
        <authorList>
            <person name="Varghese N."/>
            <person name="Submissions S."/>
        </authorList>
    </citation>
    <scope>NUCLEOTIDE SEQUENCE [LARGE SCALE GENOMIC DNA]</scope>
    <source>
        <strain evidence="2">DSM 19978</strain>
    </source>
</reference>
<dbReference type="OrthoDB" id="1351933at2"/>
<evidence type="ECO:0000313" key="1">
    <source>
        <dbReference type="EMBL" id="SHF99824.1"/>
    </source>
</evidence>
<dbReference type="AlphaFoldDB" id="A0A1M5G822"/>
<evidence type="ECO:0000313" key="2">
    <source>
        <dbReference type="Proteomes" id="UP000184516"/>
    </source>
</evidence>
<gene>
    <name evidence="1" type="ORF">SAMN05443549_1011135</name>
</gene>